<proteinExistence type="predicted"/>
<evidence type="ECO:0000313" key="3">
    <source>
        <dbReference type="Proteomes" id="UP000652231"/>
    </source>
</evidence>
<feature type="signal peptide" evidence="1">
    <location>
        <begin position="1"/>
        <end position="18"/>
    </location>
</feature>
<feature type="chain" id="PRO_5035237469" evidence="1">
    <location>
        <begin position="19"/>
        <end position="76"/>
    </location>
</feature>
<keyword evidence="1" id="KW-0732">Signal</keyword>
<dbReference type="AlphaFoldDB" id="A0A8J2VAS8"/>
<dbReference type="EMBL" id="BMGK01000007">
    <property type="protein sequence ID" value="GGD95806.1"/>
    <property type="molecule type" value="Genomic_DNA"/>
</dbReference>
<accession>A0A8J2VAS8</accession>
<dbReference type="Proteomes" id="UP000652231">
    <property type="component" value="Unassembled WGS sequence"/>
</dbReference>
<reference evidence="2" key="1">
    <citation type="journal article" date="2014" name="Int. J. Syst. Evol. Microbiol.">
        <title>Complete genome sequence of Corynebacterium casei LMG S-19264T (=DSM 44701T), isolated from a smear-ripened cheese.</title>
        <authorList>
            <consortium name="US DOE Joint Genome Institute (JGI-PGF)"/>
            <person name="Walter F."/>
            <person name="Albersmeier A."/>
            <person name="Kalinowski J."/>
            <person name="Ruckert C."/>
        </authorList>
    </citation>
    <scope>NUCLEOTIDE SEQUENCE</scope>
    <source>
        <strain evidence="2">CGMCC 1.12924</strain>
    </source>
</reference>
<comment type="caution">
    <text evidence="2">The sequence shown here is derived from an EMBL/GenBank/DDBJ whole genome shotgun (WGS) entry which is preliminary data.</text>
</comment>
<protein>
    <submittedName>
        <fullName evidence="2">Uncharacterized protein</fullName>
    </submittedName>
</protein>
<keyword evidence="3" id="KW-1185">Reference proteome</keyword>
<organism evidence="2 3">
    <name type="scientific">Planktosalinus lacus</name>
    <dbReference type="NCBI Taxonomy" id="1526573"/>
    <lineage>
        <taxon>Bacteria</taxon>
        <taxon>Pseudomonadati</taxon>
        <taxon>Bacteroidota</taxon>
        <taxon>Flavobacteriia</taxon>
        <taxon>Flavobacteriales</taxon>
        <taxon>Flavobacteriaceae</taxon>
        <taxon>Planktosalinus</taxon>
    </lineage>
</organism>
<name>A0A8J2VAS8_9FLAO</name>
<reference evidence="2" key="2">
    <citation type="submission" date="2020-09" db="EMBL/GenBank/DDBJ databases">
        <authorList>
            <person name="Sun Q."/>
            <person name="Zhou Y."/>
        </authorList>
    </citation>
    <scope>NUCLEOTIDE SEQUENCE</scope>
    <source>
        <strain evidence="2">CGMCC 1.12924</strain>
    </source>
</reference>
<evidence type="ECO:0000313" key="2">
    <source>
        <dbReference type="EMBL" id="GGD95806.1"/>
    </source>
</evidence>
<dbReference type="RefSeq" id="WP_188441971.1">
    <property type="nucleotide sequence ID" value="NZ_BMGK01000007.1"/>
</dbReference>
<gene>
    <name evidence="2" type="ORF">GCM10011312_19330</name>
</gene>
<evidence type="ECO:0000256" key="1">
    <source>
        <dbReference type="SAM" id="SignalP"/>
    </source>
</evidence>
<sequence>MKKALKILSLLLVTFAMFSMKSSNLSKSQENKGPFWGTSCGEVWCMPNGQCYQTCCYYVFWINTGCEIVGAGNQQQ</sequence>